<reference evidence="1" key="1">
    <citation type="journal article" date="2014" name="Front. Microbiol.">
        <title>High frequency of phylogenetically diverse reductive dehalogenase-homologous genes in deep subseafloor sedimentary metagenomes.</title>
        <authorList>
            <person name="Kawai M."/>
            <person name="Futagami T."/>
            <person name="Toyoda A."/>
            <person name="Takaki Y."/>
            <person name="Nishi S."/>
            <person name="Hori S."/>
            <person name="Arai W."/>
            <person name="Tsubouchi T."/>
            <person name="Morono Y."/>
            <person name="Uchiyama I."/>
            <person name="Ito T."/>
            <person name="Fujiyama A."/>
            <person name="Inagaki F."/>
            <person name="Takami H."/>
        </authorList>
    </citation>
    <scope>NUCLEOTIDE SEQUENCE</scope>
    <source>
        <strain evidence="1">Expedition CK06-06</strain>
    </source>
</reference>
<dbReference type="EMBL" id="BARU01035549">
    <property type="protein sequence ID" value="GAH81812.1"/>
    <property type="molecule type" value="Genomic_DNA"/>
</dbReference>
<sequence length="85" mass="9746">MDIAFRDKFIQQWAKYFPSAPLPIWFYRDLTQPPAIPRGSESHALPAESWQTQTGEQYNAGRIARRVCRGRLTGTPKEPQSEILA</sequence>
<name>X1IJC2_9ZZZZ</name>
<comment type="caution">
    <text evidence="1">The sequence shown here is derived from an EMBL/GenBank/DDBJ whole genome shotgun (WGS) entry which is preliminary data.</text>
</comment>
<proteinExistence type="predicted"/>
<organism evidence="1">
    <name type="scientific">marine sediment metagenome</name>
    <dbReference type="NCBI Taxonomy" id="412755"/>
    <lineage>
        <taxon>unclassified sequences</taxon>
        <taxon>metagenomes</taxon>
        <taxon>ecological metagenomes</taxon>
    </lineage>
</organism>
<dbReference type="AlphaFoldDB" id="X1IJC2"/>
<protein>
    <submittedName>
        <fullName evidence="1">Uncharacterized protein</fullName>
    </submittedName>
</protein>
<evidence type="ECO:0000313" key="1">
    <source>
        <dbReference type="EMBL" id="GAH81812.1"/>
    </source>
</evidence>
<accession>X1IJC2</accession>
<gene>
    <name evidence="1" type="ORF">S03H2_55626</name>
</gene>